<keyword evidence="5 7" id="KW-1133">Transmembrane helix</keyword>
<feature type="transmembrane region" description="Helical" evidence="7">
    <location>
        <begin position="145"/>
        <end position="163"/>
    </location>
</feature>
<evidence type="ECO:0000313" key="9">
    <source>
        <dbReference type="EMBL" id="PQL12270.1"/>
    </source>
</evidence>
<evidence type="ECO:0000256" key="3">
    <source>
        <dbReference type="ARBA" id="ARBA00022475"/>
    </source>
</evidence>
<sequence>MSEQFYLSIQQNIKLMIWAPILATIFRIIFMIVYNPYSSWKGRWQAAIGSLRYGFWWGMDFDAYIFLISLVLVTIPALWFDTYHQYEDVIRIIELTIYSCVLYAAFAGKMIFYKHFHDTYNYMVHYGNHAEKRNLIDIFFNQDRGALVLLGFIPIAIASWYMGTLFLSLPSIPYPESYLTDTWMIVGWNILLVALSVVGFYWFRYGGTLSHDNKPEWDTIPTVVKEDIFFARATVPDLCALETVYKHPLRSEYTASEEDVNDAIHRIVPSEYKNTWQQLDNPLYAFKKIAKGPKIKKPKHIFFIVGESIPQWSLDETHKALNICPGLWDFKSQSNTVQIPNFLPAGNVSRPSIVSLMSGIYDAGLELNEREQFWNGSFPTSFAYQMKQLGYQTIYWYGGNASYGNFNHFGKAQGFDRVESASIFCGPDAPKTWVGVYDHIFLENIEQQIKALDTPTFHFIYTTSNHSPYKIEDSLLDYDPATVMPHVGEDLRSNKTRNKELATYRYSDKALFSFVDSMKKAYPDSLFIITGDHSNLFGSLNNTSLIHRDYTLRDTFCTVALLQHPDLDRNMITTQKGTHMSLMPTIIEAIAPKGFEYYSITPSLFDDQPEPLVTPYQWITDSLMGDIRSDYGESNQPSAEPVTQIRPIDNHAKEARDWSLLTTWLINHEEKLFSKKDD</sequence>
<reference evidence="9 10" key="1">
    <citation type="submission" date="2018-01" db="EMBL/GenBank/DDBJ databases">
        <title>Draft genome sequences of clinical isolates and type strains of oral Veillonella including Veillonella infantum sp., nov.</title>
        <authorList>
            <person name="Mashima I."/>
            <person name="Liao Y.-C."/>
            <person name="Sabharwal A."/>
            <person name="Haase E.M."/>
            <person name="Nakazawa F."/>
            <person name="Scannapieco F.A."/>
        </authorList>
    </citation>
    <scope>NUCLEOTIDE SEQUENCE [LARGE SCALE GENOMIC DNA]</scope>
    <source>
        <strain evidence="9 10">JCM 15642</strain>
    </source>
</reference>
<feature type="transmembrane region" description="Helical" evidence="7">
    <location>
        <begin position="15"/>
        <end position="34"/>
    </location>
</feature>
<comment type="caution">
    <text evidence="9">The sequence shown here is derived from an EMBL/GenBank/DDBJ whole genome shotgun (WGS) entry which is preliminary data.</text>
</comment>
<keyword evidence="6 7" id="KW-0472">Membrane</keyword>
<dbReference type="PANTHER" id="PTHR47371">
    <property type="entry name" value="LIPOTEICHOIC ACID SYNTHASE"/>
    <property type="match status" value="1"/>
</dbReference>
<name>A0ABX5C0Z2_9FIRM</name>
<dbReference type="Gene3D" id="3.40.720.10">
    <property type="entry name" value="Alkaline Phosphatase, subunit A"/>
    <property type="match status" value="1"/>
</dbReference>
<dbReference type="Pfam" id="PF00884">
    <property type="entry name" value="Sulfatase"/>
    <property type="match status" value="1"/>
</dbReference>
<feature type="transmembrane region" description="Helical" evidence="7">
    <location>
        <begin position="55"/>
        <end position="80"/>
    </location>
</feature>
<evidence type="ECO:0000256" key="1">
    <source>
        <dbReference type="ARBA" id="ARBA00004651"/>
    </source>
</evidence>
<keyword evidence="10" id="KW-1185">Reference proteome</keyword>
<dbReference type="RefSeq" id="WP_105081821.1">
    <property type="nucleotide sequence ID" value="NZ_PPCX01000010.1"/>
</dbReference>
<feature type="transmembrane region" description="Helical" evidence="7">
    <location>
        <begin position="183"/>
        <end position="203"/>
    </location>
</feature>
<organism evidence="9 10">
    <name type="scientific">Veillonella rogosae JCM 15642</name>
    <dbReference type="NCBI Taxonomy" id="1298595"/>
    <lineage>
        <taxon>Bacteria</taxon>
        <taxon>Bacillati</taxon>
        <taxon>Bacillota</taxon>
        <taxon>Negativicutes</taxon>
        <taxon>Veillonellales</taxon>
        <taxon>Veillonellaceae</taxon>
        <taxon>Veillonella</taxon>
    </lineage>
</organism>
<keyword evidence="3" id="KW-1003">Cell membrane</keyword>
<protein>
    <submittedName>
        <fullName evidence="9">Arylsulfatase</fullName>
    </submittedName>
</protein>
<proteinExistence type="predicted"/>
<comment type="subcellular location">
    <subcellularLocation>
        <location evidence="1">Cell membrane</location>
        <topology evidence="1">Multi-pass membrane protein</topology>
    </subcellularLocation>
</comment>
<accession>A0ABX5C0Z2</accession>
<evidence type="ECO:0000256" key="6">
    <source>
        <dbReference type="ARBA" id="ARBA00023136"/>
    </source>
</evidence>
<evidence type="ECO:0000256" key="4">
    <source>
        <dbReference type="ARBA" id="ARBA00022692"/>
    </source>
</evidence>
<feature type="domain" description="Sulfatase N-terminal" evidence="8">
    <location>
        <begin position="300"/>
        <end position="589"/>
    </location>
</feature>
<dbReference type="SUPFAM" id="SSF53649">
    <property type="entry name" value="Alkaline phosphatase-like"/>
    <property type="match status" value="1"/>
</dbReference>
<gene>
    <name evidence="9" type="ORF">VRHSUH09_07615</name>
</gene>
<feature type="transmembrane region" description="Helical" evidence="7">
    <location>
        <begin position="92"/>
        <end position="113"/>
    </location>
</feature>
<evidence type="ECO:0000259" key="8">
    <source>
        <dbReference type="Pfam" id="PF00884"/>
    </source>
</evidence>
<dbReference type="CDD" id="cd16015">
    <property type="entry name" value="LTA_synthase"/>
    <property type="match status" value="1"/>
</dbReference>
<evidence type="ECO:0000256" key="2">
    <source>
        <dbReference type="ARBA" id="ARBA00004936"/>
    </source>
</evidence>
<dbReference type="InterPro" id="IPR017850">
    <property type="entry name" value="Alkaline_phosphatase_core_sf"/>
</dbReference>
<evidence type="ECO:0000256" key="5">
    <source>
        <dbReference type="ARBA" id="ARBA00022989"/>
    </source>
</evidence>
<dbReference type="InterPro" id="IPR000917">
    <property type="entry name" value="Sulfatase_N"/>
</dbReference>
<dbReference type="Proteomes" id="UP000238774">
    <property type="component" value="Unassembled WGS sequence"/>
</dbReference>
<dbReference type="InterPro" id="IPR050448">
    <property type="entry name" value="OpgB/LTA_synthase_biosynth"/>
</dbReference>
<evidence type="ECO:0000313" key="10">
    <source>
        <dbReference type="Proteomes" id="UP000238774"/>
    </source>
</evidence>
<comment type="pathway">
    <text evidence="2">Cell wall biogenesis; lipoteichoic acid biosynthesis.</text>
</comment>
<evidence type="ECO:0000256" key="7">
    <source>
        <dbReference type="SAM" id="Phobius"/>
    </source>
</evidence>
<keyword evidence="4 7" id="KW-0812">Transmembrane</keyword>
<dbReference type="PANTHER" id="PTHR47371:SF3">
    <property type="entry name" value="PHOSPHOGLYCEROL TRANSFERASE I"/>
    <property type="match status" value="1"/>
</dbReference>
<dbReference type="EMBL" id="PPCX01000010">
    <property type="protein sequence ID" value="PQL12270.1"/>
    <property type="molecule type" value="Genomic_DNA"/>
</dbReference>